<dbReference type="Proteomes" id="UP000076744">
    <property type="component" value="Unassembled WGS sequence"/>
</dbReference>
<dbReference type="InterPro" id="IPR008271">
    <property type="entry name" value="Ser/Thr_kinase_AS"/>
</dbReference>
<keyword evidence="4" id="KW-0547">Nucleotide-binding</keyword>
<gene>
    <name evidence="10" type="ORF">ISF_05846</name>
</gene>
<dbReference type="PANTHER" id="PTHR47634:SF9">
    <property type="entry name" value="PROTEIN KINASE DOMAIN-CONTAINING PROTEIN-RELATED"/>
    <property type="match status" value="1"/>
</dbReference>
<feature type="domain" description="Protein kinase" evidence="9">
    <location>
        <begin position="1"/>
        <end position="195"/>
    </location>
</feature>
<evidence type="ECO:0000259" key="9">
    <source>
        <dbReference type="PROSITE" id="PS50011"/>
    </source>
</evidence>
<comment type="catalytic activity">
    <reaction evidence="7">
        <text>L-threonyl-[protein] + ATP = O-phospho-L-threonyl-[protein] + ADP + H(+)</text>
        <dbReference type="Rhea" id="RHEA:46608"/>
        <dbReference type="Rhea" id="RHEA-COMP:11060"/>
        <dbReference type="Rhea" id="RHEA-COMP:11605"/>
        <dbReference type="ChEBI" id="CHEBI:15378"/>
        <dbReference type="ChEBI" id="CHEBI:30013"/>
        <dbReference type="ChEBI" id="CHEBI:30616"/>
        <dbReference type="ChEBI" id="CHEBI:61977"/>
        <dbReference type="ChEBI" id="CHEBI:456216"/>
        <dbReference type="EC" id="2.7.11.1"/>
    </reaction>
</comment>
<dbReference type="GO" id="GO:0005524">
    <property type="term" value="F:ATP binding"/>
    <property type="evidence" value="ECO:0007669"/>
    <property type="project" value="UniProtKB-KW"/>
</dbReference>
<name>A0A167TPB3_CORFA</name>
<evidence type="ECO:0000256" key="4">
    <source>
        <dbReference type="ARBA" id="ARBA00022741"/>
    </source>
</evidence>
<dbReference type="GeneID" id="30022138"/>
<comment type="caution">
    <text evidence="10">The sequence shown here is derived from an EMBL/GenBank/DDBJ whole genome shotgun (WGS) entry which is preliminary data.</text>
</comment>
<protein>
    <recommendedName>
        <fullName evidence="1">non-specific serine/threonine protein kinase</fullName>
        <ecNumber evidence="1">2.7.11.1</ecNumber>
    </recommendedName>
</protein>
<dbReference type="SMART" id="SM00220">
    <property type="entry name" value="S_TKc"/>
    <property type="match status" value="1"/>
</dbReference>
<comment type="catalytic activity">
    <reaction evidence="8">
        <text>L-seryl-[protein] + ATP = O-phospho-L-seryl-[protein] + ADP + H(+)</text>
        <dbReference type="Rhea" id="RHEA:17989"/>
        <dbReference type="Rhea" id="RHEA-COMP:9863"/>
        <dbReference type="Rhea" id="RHEA-COMP:11604"/>
        <dbReference type="ChEBI" id="CHEBI:15378"/>
        <dbReference type="ChEBI" id="CHEBI:29999"/>
        <dbReference type="ChEBI" id="CHEBI:30616"/>
        <dbReference type="ChEBI" id="CHEBI:83421"/>
        <dbReference type="ChEBI" id="CHEBI:456216"/>
        <dbReference type="EC" id="2.7.11.1"/>
    </reaction>
</comment>
<evidence type="ECO:0000256" key="5">
    <source>
        <dbReference type="ARBA" id="ARBA00022777"/>
    </source>
</evidence>
<proteinExistence type="predicted"/>
<dbReference type="Gene3D" id="3.30.200.20">
    <property type="entry name" value="Phosphorylase Kinase, domain 1"/>
    <property type="match status" value="1"/>
</dbReference>
<evidence type="ECO:0000256" key="6">
    <source>
        <dbReference type="ARBA" id="ARBA00022840"/>
    </source>
</evidence>
<dbReference type="AlphaFoldDB" id="A0A167TPB3"/>
<evidence type="ECO:0000256" key="1">
    <source>
        <dbReference type="ARBA" id="ARBA00012513"/>
    </source>
</evidence>
<keyword evidence="11" id="KW-1185">Reference proteome</keyword>
<dbReference type="Pfam" id="PF00069">
    <property type="entry name" value="Pkinase"/>
    <property type="match status" value="1"/>
</dbReference>
<dbReference type="InterPro" id="IPR051334">
    <property type="entry name" value="SRPK"/>
</dbReference>
<dbReference type="InterPro" id="IPR011009">
    <property type="entry name" value="Kinase-like_dom_sf"/>
</dbReference>
<dbReference type="GO" id="GO:0005737">
    <property type="term" value="C:cytoplasm"/>
    <property type="evidence" value="ECO:0007669"/>
    <property type="project" value="TreeGrafter"/>
</dbReference>
<evidence type="ECO:0000313" key="11">
    <source>
        <dbReference type="Proteomes" id="UP000076744"/>
    </source>
</evidence>
<accession>A0A167TPB3</accession>
<sequence length="195" mass="21841">MTNLPARVKQHVAPKILTADSYGHGNDTFEIDILKHIRNEAVSDPRGLHILQLLDSFQHNGPNGAHACLVFPAMGPDMSKYRRLFPKLRISTQAIQIVSRQLLLALSFLHDTCRVMHTDIKPQNILIETPAIREIFDHAPPEVFESQEAARDGNIMESVQVSSAQEDLAQSLRVSAKLADFRASMMSYYGRRSAP</sequence>
<evidence type="ECO:0000256" key="2">
    <source>
        <dbReference type="ARBA" id="ARBA00022527"/>
    </source>
</evidence>
<dbReference type="PANTHER" id="PTHR47634">
    <property type="entry name" value="PROTEIN KINASE DOMAIN-CONTAINING PROTEIN-RELATED"/>
    <property type="match status" value="1"/>
</dbReference>
<dbReference type="EC" id="2.7.11.1" evidence="1"/>
<evidence type="ECO:0000256" key="7">
    <source>
        <dbReference type="ARBA" id="ARBA00047899"/>
    </source>
</evidence>
<dbReference type="RefSeq" id="XP_018703478.1">
    <property type="nucleotide sequence ID" value="XM_018849451.1"/>
</dbReference>
<reference evidence="10 11" key="1">
    <citation type="journal article" date="2016" name="Genome Biol. Evol.">
        <title>Divergent and convergent evolution of fungal pathogenicity.</title>
        <authorList>
            <person name="Shang Y."/>
            <person name="Xiao G."/>
            <person name="Zheng P."/>
            <person name="Cen K."/>
            <person name="Zhan S."/>
            <person name="Wang C."/>
        </authorList>
    </citation>
    <scope>NUCLEOTIDE SEQUENCE [LARGE SCALE GENOMIC DNA]</scope>
    <source>
        <strain evidence="10 11">ARSEF 2679</strain>
    </source>
</reference>
<dbReference type="InterPro" id="IPR000719">
    <property type="entry name" value="Prot_kinase_dom"/>
</dbReference>
<dbReference type="PROSITE" id="PS00108">
    <property type="entry name" value="PROTEIN_KINASE_ST"/>
    <property type="match status" value="1"/>
</dbReference>
<dbReference type="GO" id="GO:0000245">
    <property type="term" value="P:spliceosomal complex assembly"/>
    <property type="evidence" value="ECO:0007669"/>
    <property type="project" value="TreeGrafter"/>
</dbReference>
<dbReference type="EMBL" id="AZHB01000014">
    <property type="protein sequence ID" value="OAA60807.1"/>
    <property type="molecule type" value="Genomic_DNA"/>
</dbReference>
<organism evidence="10 11">
    <name type="scientific">Cordyceps fumosorosea (strain ARSEF 2679)</name>
    <name type="common">Isaria fumosorosea</name>
    <dbReference type="NCBI Taxonomy" id="1081104"/>
    <lineage>
        <taxon>Eukaryota</taxon>
        <taxon>Fungi</taxon>
        <taxon>Dikarya</taxon>
        <taxon>Ascomycota</taxon>
        <taxon>Pezizomycotina</taxon>
        <taxon>Sordariomycetes</taxon>
        <taxon>Hypocreomycetidae</taxon>
        <taxon>Hypocreales</taxon>
        <taxon>Cordycipitaceae</taxon>
        <taxon>Cordyceps</taxon>
    </lineage>
</organism>
<dbReference type="SUPFAM" id="SSF56112">
    <property type="entry name" value="Protein kinase-like (PK-like)"/>
    <property type="match status" value="1"/>
</dbReference>
<evidence type="ECO:0000256" key="8">
    <source>
        <dbReference type="ARBA" id="ARBA00048679"/>
    </source>
</evidence>
<dbReference type="GO" id="GO:0004674">
    <property type="term" value="F:protein serine/threonine kinase activity"/>
    <property type="evidence" value="ECO:0007669"/>
    <property type="project" value="UniProtKB-KW"/>
</dbReference>
<evidence type="ECO:0000256" key="3">
    <source>
        <dbReference type="ARBA" id="ARBA00022679"/>
    </source>
</evidence>
<dbReference type="STRING" id="1081104.A0A167TPB3"/>
<keyword evidence="3" id="KW-0808">Transferase</keyword>
<dbReference type="PROSITE" id="PS50011">
    <property type="entry name" value="PROTEIN_KINASE_DOM"/>
    <property type="match status" value="1"/>
</dbReference>
<keyword evidence="5 10" id="KW-0418">Kinase</keyword>
<dbReference type="GO" id="GO:0005634">
    <property type="term" value="C:nucleus"/>
    <property type="evidence" value="ECO:0007669"/>
    <property type="project" value="TreeGrafter"/>
</dbReference>
<dbReference type="Gene3D" id="1.10.510.10">
    <property type="entry name" value="Transferase(Phosphotransferase) domain 1"/>
    <property type="match status" value="1"/>
</dbReference>
<keyword evidence="6" id="KW-0067">ATP-binding</keyword>
<dbReference type="OrthoDB" id="4862288at2759"/>
<dbReference type="GO" id="GO:0050684">
    <property type="term" value="P:regulation of mRNA processing"/>
    <property type="evidence" value="ECO:0007669"/>
    <property type="project" value="TreeGrafter"/>
</dbReference>
<keyword evidence="2" id="KW-0723">Serine/threonine-protein kinase</keyword>
<evidence type="ECO:0000313" key="10">
    <source>
        <dbReference type="EMBL" id="OAA60807.1"/>
    </source>
</evidence>